<dbReference type="PANTHER" id="PTHR34997">
    <property type="entry name" value="AM15"/>
    <property type="match status" value="1"/>
</dbReference>
<name>A0A364LBB0_TALAM</name>
<dbReference type="AlphaFoldDB" id="A0A364LBB0"/>
<dbReference type="CDD" id="cd00118">
    <property type="entry name" value="LysM"/>
    <property type="match status" value="4"/>
</dbReference>
<dbReference type="Gene3D" id="3.10.350.10">
    <property type="entry name" value="LysM domain"/>
    <property type="match status" value="4"/>
</dbReference>
<sequence length="433" mass="44165">MILTHLIAAFLASKLATGYLVTPSGTAFPGADSDCSGWVAGTTGISCANVVAAVGITLTEFETWNPLVADGSTCELTSGFDYCIQVDFESSTSTTLTATTTLLSTTSGISTPSPVQTGLVANCNKFYLLATNDTCASIAADAGLSLATFYSWNPAVGGTCADLEIGDYVCIDTVGYTFTSVTASATTTTTGDGISTPSPIQTGMVPTCDKFYLVVTNDTCSSIATAAGISLATFYSWNPAVGSSCAYLGLGDYVCIDIIGYTITTTTASATATSTTTGDGISTPSPIQTGMVSTCDQFHLVVSGDECATIAADAGISLDTFYSWNPAVGSSCAYLGLGDYVCIDIIGYTPSTTTTSTSTTTTSAGNGVTTPTPYETGMVSDCDVFHLVVSGDTCTTIAESANITVADIEAWNADVGTGCTGIWLGYYICVGIL</sequence>
<dbReference type="InterPro" id="IPR018392">
    <property type="entry name" value="LysM"/>
</dbReference>
<protein>
    <recommendedName>
        <fullName evidence="5">LysM domain-containing protein</fullName>
    </recommendedName>
</protein>
<keyword evidence="2 4" id="KW-0732">Signal</keyword>
<accession>A0A364LBB0</accession>
<keyword evidence="7" id="KW-1185">Reference proteome</keyword>
<evidence type="ECO:0000256" key="1">
    <source>
        <dbReference type="ARBA" id="ARBA00022669"/>
    </source>
</evidence>
<evidence type="ECO:0000256" key="4">
    <source>
        <dbReference type="SAM" id="SignalP"/>
    </source>
</evidence>
<evidence type="ECO:0000259" key="5">
    <source>
        <dbReference type="PROSITE" id="PS51782"/>
    </source>
</evidence>
<feature type="domain" description="LysM" evidence="5">
    <location>
        <begin position="384"/>
        <end position="430"/>
    </location>
</feature>
<dbReference type="RefSeq" id="XP_040737606.1">
    <property type="nucleotide sequence ID" value="XM_040881984.1"/>
</dbReference>
<feature type="domain" description="LysM" evidence="5">
    <location>
        <begin position="297"/>
        <end position="343"/>
    </location>
</feature>
<dbReference type="OrthoDB" id="5985073at2759"/>
<feature type="domain" description="LysM" evidence="5">
    <location>
        <begin position="210"/>
        <end position="256"/>
    </location>
</feature>
<dbReference type="InterPro" id="IPR036779">
    <property type="entry name" value="LysM_dom_sf"/>
</dbReference>
<dbReference type="Pfam" id="PF01476">
    <property type="entry name" value="LysM"/>
    <property type="match status" value="4"/>
</dbReference>
<dbReference type="EMBL" id="MIKG01000022">
    <property type="protein sequence ID" value="RAO73092.1"/>
    <property type="molecule type" value="Genomic_DNA"/>
</dbReference>
<dbReference type="STRING" id="1196081.A0A364LBB0"/>
<keyword evidence="1" id="KW-0147">Chitin-binding</keyword>
<dbReference type="PROSITE" id="PS51782">
    <property type="entry name" value="LYSM"/>
    <property type="match status" value="4"/>
</dbReference>
<dbReference type="SMART" id="SM00257">
    <property type="entry name" value="LysM"/>
    <property type="match status" value="4"/>
</dbReference>
<dbReference type="GO" id="GO:0008061">
    <property type="term" value="F:chitin binding"/>
    <property type="evidence" value="ECO:0007669"/>
    <property type="project" value="UniProtKB-KW"/>
</dbReference>
<dbReference type="Proteomes" id="UP000249363">
    <property type="component" value="Unassembled WGS sequence"/>
</dbReference>
<dbReference type="GeneID" id="63798318"/>
<gene>
    <name evidence="6" type="ORF">BHQ10_009104</name>
</gene>
<comment type="caution">
    <text evidence="6">The sequence shown here is derived from an EMBL/GenBank/DDBJ whole genome shotgun (WGS) entry which is preliminary data.</text>
</comment>
<evidence type="ECO:0000256" key="3">
    <source>
        <dbReference type="ARBA" id="ARBA00023026"/>
    </source>
</evidence>
<keyword evidence="3" id="KW-0843">Virulence</keyword>
<dbReference type="SUPFAM" id="SSF54106">
    <property type="entry name" value="LysM domain"/>
    <property type="match status" value="4"/>
</dbReference>
<feature type="domain" description="LysM" evidence="5">
    <location>
        <begin position="125"/>
        <end position="171"/>
    </location>
</feature>
<evidence type="ECO:0000313" key="7">
    <source>
        <dbReference type="Proteomes" id="UP000249363"/>
    </source>
</evidence>
<feature type="signal peptide" evidence="4">
    <location>
        <begin position="1"/>
        <end position="18"/>
    </location>
</feature>
<organism evidence="6 7">
    <name type="scientific">Talaromyces amestolkiae</name>
    <dbReference type="NCBI Taxonomy" id="1196081"/>
    <lineage>
        <taxon>Eukaryota</taxon>
        <taxon>Fungi</taxon>
        <taxon>Dikarya</taxon>
        <taxon>Ascomycota</taxon>
        <taxon>Pezizomycotina</taxon>
        <taxon>Eurotiomycetes</taxon>
        <taxon>Eurotiomycetidae</taxon>
        <taxon>Eurotiales</taxon>
        <taxon>Trichocomaceae</taxon>
        <taxon>Talaromyces</taxon>
        <taxon>Talaromyces sect. Talaromyces</taxon>
    </lineage>
</organism>
<evidence type="ECO:0000256" key="2">
    <source>
        <dbReference type="ARBA" id="ARBA00022729"/>
    </source>
</evidence>
<dbReference type="InterPro" id="IPR052210">
    <property type="entry name" value="LysM1-like"/>
</dbReference>
<feature type="chain" id="PRO_5016957916" description="LysM domain-containing protein" evidence="4">
    <location>
        <begin position="19"/>
        <end position="433"/>
    </location>
</feature>
<reference evidence="6 7" key="1">
    <citation type="journal article" date="2017" name="Biotechnol. Biofuels">
        <title>Differential beta-glucosidase expression as a function of carbon source availability in Talaromyces amestolkiae: a genomic and proteomic approach.</title>
        <authorList>
            <person name="de Eugenio L.I."/>
            <person name="Mendez-Liter J.A."/>
            <person name="Nieto-Dominguez M."/>
            <person name="Alonso L."/>
            <person name="Gil-Munoz J."/>
            <person name="Barriuso J."/>
            <person name="Prieto A."/>
            <person name="Martinez M.J."/>
        </authorList>
    </citation>
    <scope>NUCLEOTIDE SEQUENCE [LARGE SCALE GENOMIC DNA]</scope>
    <source>
        <strain evidence="6 7">CIB</strain>
    </source>
</reference>
<proteinExistence type="predicted"/>
<dbReference type="PANTHER" id="PTHR34997:SF2">
    <property type="entry name" value="LYSM DOMAIN-CONTAINING PROTEIN-RELATED"/>
    <property type="match status" value="1"/>
</dbReference>
<evidence type="ECO:0000313" key="6">
    <source>
        <dbReference type="EMBL" id="RAO73092.1"/>
    </source>
</evidence>